<evidence type="ECO:0000256" key="2">
    <source>
        <dbReference type="SAM" id="MobiDB-lite"/>
    </source>
</evidence>
<keyword evidence="3" id="KW-0732">Signal</keyword>
<feature type="signal peptide" evidence="3">
    <location>
        <begin position="1"/>
        <end position="23"/>
    </location>
</feature>
<reference evidence="4 5" key="1">
    <citation type="journal article" date="2023" name="Commun. Biol.">
        <title>Genome analysis of Parmales, the sister group of diatoms, reveals the evolutionary specialization of diatoms from phago-mixotrophs to photoautotrophs.</title>
        <authorList>
            <person name="Ban H."/>
            <person name="Sato S."/>
            <person name="Yoshikawa S."/>
            <person name="Yamada K."/>
            <person name="Nakamura Y."/>
            <person name="Ichinomiya M."/>
            <person name="Sato N."/>
            <person name="Blanc-Mathieu R."/>
            <person name="Endo H."/>
            <person name="Kuwata A."/>
            <person name="Ogata H."/>
        </authorList>
    </citation>
    <scope>NUCLEOTIDE SEQUENCE [LARGE SCALE GENOMIC DNA]</scope>
</reference>
<evidence type="ECO:0000256" key="3">
    <source>
        <dbReference type="SAM" id="SignalP"/>
    </source>
</evidence>
<keyword evidence="5" id="KW-1185">Reference proteome</keyword>
<gene>
    <name evidence="4" type="ORF">TeGR_g3060</name>
</gene>
<feature type="coiled-coil region" evidence="1">
    <location>
        <begin position="86"/>
        <end position="113"/>
    </location>
</feature>
<keyword evidence="1" id="KW-0175">Coiled coil</keyword>
<name>A0ABQ6N7W4_9STRA</name>
<protein>
    <submittedName>
        <fullName evidence="4">Uncharacterized protein</fullName>
    </submittedName>
</protein>
<dbReference type="EMBL" id="BRYB01002291">
    <property type="protein sequence ID" value="GMI42528.1"/>
    <property type="molecule type" value="Genomic_DNA"/>
</dbReference>
<feature type="chain" id="PRO_5047089182" evidence="3">
    <location>
        <begin position="24"/>
        <end position="254"/>
    </location>
</feature>
<comment type="caution">
    <text evidence="4">The sequence shown here is derived from an EMBL/GenBank/DDBJ whole genome shotgun (WGS) entry which is preliminary data.</text>
</comment>
<organism evidence="4 5">
    <name type="scientific">Tetraparma gracilis</name>
    <dbReference type="NCBI Taxonomy" id="2962635"/>
    <lineage>
        <taxon>Eukaryota</taxon>
        <taxon>Sar</taxon>
        <taxon>Stramenopiles</taxon>
        <taxon>Ochrophyta</taxon>
        <taxon>Bolidophyceae</taxon>
        <taxon>Parmales</taxon>
        <taxon>Triparmaceae</taxon>
        <taxon>Tetraparma</taxon>
    </lineage>
</organism>
<feature type="region of interest" description="Disordered" evidence="2">
    <location>
        <begin position="221"/>
        <end position="243"/>
    </location>
</feature>
<evidence type="ECO:0000313" key="5">
    <source>
        <dbReference type="Proteomes" id="UP001165060"/>
    </source>
</evidence>
<sequence>MLPLARAGCCLLLILLLSAPASPLPRPFARARYPHPVTGERLNLQSYVSTLESLLEESQGQTKSLAQRLSSFRARFLTLRGEAREGEEAKSKTREYLEKIEKLQEVVDGLREKVAKSGKSEGDKEREIELIVAQQGEVVRQIKADVLRIYEEEMAEVKAEFARIVDSKVEAERKRGEEEMQKRLGEKDEEILAERAKVLQVLSAVEEAEVKKREARELERRGRLGGRGKAGEGRVGRSAGGKAERVVGGRILNF</sequence>
<accession>A0ABQ6N7W4</accession>
<dbReference type="Proteomes" id="UP001165060">
    <property type="component" value="Unassembled WGS sequence"/>
</dbReference>
<evidence type="ECO:0000313" key="4">
    <source>
        <dbReference type="EMBL" id="GMI42528.1"/>
    </source>
</evidence>
<proteinExistence type="predicted"/>
<evidence type="ECO:0000256" key="1">
    <source>
        <dbReference type="SAM" id="Coils"/>
    </source>
</evidence>